<dbReference type="SUPFAM" id="SSF50156">
    <property type="entry name" value="PDZ domain-like"/>
    <property type="match status" value="1"/>
</dbReference>
<keyword evidence="8" id="KW-1185">Reference proteome</keyword>
<dbReference type="GO" id="GO:0005886">
    <property type="term" value="C:plasma membrane"/>
    <property type="evidence" value="ECO:0007669"/>
    <property type="project" value="TreeGrafter"/>
</dbReference>
<gene>
    <name evidence="7" type="primary">SIPA1L3</name>
    <name evidence="7" type="synonym">LOC109904765</name>
</gene>
<dbReference type="InterPro" id="IPR001478">
    <property type="entry name" value="PDZ"/>
</dbReference>
<feature type="compositionally biased region" description="Low complexity" evidence="4">
    <location>
        <begin position="257"/>
        <end position="268"/>
    </location>
</feature>
<dbReference type="InterPro" id="IPR036034">
    <property type="entry name" value="PDZ_sf"/>
</dbReference>
<keyword evidence="3" id="KW-0175">Coiled coil</keyword>
<dbReference type="Proteomes" id="UP000694557">
    <property type="component" value="Unassembled WGS sequence"/>
</dbReference>
<evidence type="ECO:0000256" key="4">
    <source>
        <dbReference type="SAM" id="MobiDB-lite"/>
    </source>
</evidence>
<dbReference type="InterPro" id="IPR050989">
    <property type="entry name" value="Rap1_Ran_GAP"/>
</dbReference>
<dbReference type="PROSITE" id="PS50085">
    <property type="entry name" value="RAPGAP"/>
    <property type="match status" value="1"/>
</dbReference>
<evidence type="ECO:0000256" key="3">
    <source>
        <dbReference type="ARBA" id="ARBA00023054"/>
    </source>
</evidence>
<feature type="compositionally biased region" description="Polar residues" evidence="4">
    <location>
        <begin position="147"/>
        <end position="156"/>
    </location>
</feature>
<dbReference type="InterPro" id="IPR035974">
    <property type="entry name" value="Rap/Ran-GAP_sf"/>
</dbReference>
<dbReference type="Pfam" id="PF21022">
    <property type="entry name" value="Rap-GAP_dimer"/>
    <property type="match status" value="1"/>
</dbReference>
<dbReference type="InterPro" id="IPR000331">
    <property type="entry name" value="Rap/Ran_GAP_dom"/>
</dbReference>
<proteinExistence type="predicted"/>
<dbReference type="GO" id="GO:0005096">
    <property type="term" value="F:GTPase activator activity"/>
    <property type="evidence" value="ECO:0007669"/>
    <property type="project" value="UniProtKB-KW"/>
</dbReference>
<evidence type="ECO:0000259" key="5">
    <source>
        <dbReference type="PROSITE" id="PS50085"/>
    </source>
</evidence>
<dbReference type="CDD" id="cd06745">
    <property type="entry name" value="PDZ_SIPA1-like"/>
    <property type="match status" value="1"/>
</dbReference>
<dbReference type="PANTHER" id="PTHR15711:SF15">
    <property type="entry name" value="SIGNAL-INDUCED PROLIFERATION-ASSOCIATED 1-LIKE PROTEIN 3"/>
    <property type="match status" value="1"/>
</dbReference>
<evidence type="ECO:0000256" key="1">
    <source>
        <dbReference type="ARBA" id="ARBA00022468"/>
    </source>
</evidence>
<evidence type="ECO:0000256" key="2">
    <source>
        <dbReference type="ARBA" id="ARBA00022553"/>
    </source>
</evidence>
<feature type="compositionally biased region" description="Basic and acidic residues" evidence="4">
    <location>
        <begin position="238"/>
        <end position="250"/>
    </location>
</feature>
<feature type="region of interest" description="Disordered" evidence="4">
    <location>
        <begin position="369"/>
        <end position="395"/>
    </location>
</feature>
<reference evidence="7" key="2">
    <citation type="submission" date="2025-09" db="UniProtKB">
        <authorList>
            <consortium name="Ensembl"/>
        </authorList>
    </citation>
    <scope>IDENTIFICATION</scope>
</reference>
<dbReference type="FunFam" id="3.40.50.11210:FF:000002">
    <property type="entry name" value="Signal-induced proliferation-associated 1-like protein 1"/>
    <property type="match status" value="1"/>
</dbReference>
<dbReference type="Gene3D" id="3.40.50.11210">
    <property type="entry name" value="Rap/Ran-GAP"/>
    <property type="match status" value="1"/>
</dbReference>
<evidence type="ECO:0000313" key="7">
    <source>
        <dbReference type="Ensembl" id="ENSOKIP00005020897.1"/>
    </source>
</evidence>
<dbReference type="InterPro" id="IPR021818">
    <property type="entry name" value="SIPA1L_C"/>
</dbReference>
<dbReference type="SMART" id="SM00228">
    <property type="entry name" value="PDZ"/>
    <property type="match status" value="1"/>
</dbReference>
<dbReference type="PANTHER" id="PTHR15711">
    <property type="entry name" value="RAP GTPASE-ACTIVATING PROTEIN"/>
    <property type="match status" value="1"/>
</dbReference>
<dbReference type="Gene3D" id="2.30.42.10">
    <property type="match status" value="1"/>
</dbReference>
<dbReference type="GO" id="GO:0051056">
    <property type="term" value="P:regulation of small GTPase mediated signal transduction"/>
    <property type="evidence" value="ECO:0007669"/>
    <property type="project" value="InterPro"/>
</dbReference>
<dbReference type="PROSITE" id="PS50106">
    <property type="entry name" value="PDZ"/>
    <property type="match status" value="1"/>
</dbReference>
<keyword evidence="1" id="KW-0343">GTPase activation</keyword>
<name>A0A8C7DPR8_ONCKI</name>
<dbReference type="GeneTree" id="ENSGT00940000159183"/>
<dbReference type="GO" id="GO:0090162">
    <property type="term" value="P:establishment of epithelial cell polarity"/>
    <property type="evidence" value="ECO:0007669"/>
    <property type="project" value="TreeGrafter"/>
</dbReference>
<sequence>MNTYRDRGVTCTSSDLLERGGGGGPGSLLTQHAAFHLTPNGHPAPSDPATQSRVSVPKMGVRARIAEWPPRHAQSRESLLENGQGGNHHVDDPFTTTTSFPISEVGLVRGGVARLPRRRTKDVEFRGGYGGERGSPSGLRAFPPLRQRSNSEVTLSEQDENEVEGRGGANLFREYGSTSSIDVQGIPEQSFFDMLSQFHQERPDQRSTAPGRLGELLYTNSRPSAPLPTGHSPTPTSRGEDGGMGRSENRVRKKSGGTESSLGTSSLFRKLRSSSRGELDRGEVWEDGGGRNSTDTPYKPWVCPKSFVHYDAQSILFDLNEAAAQRAYVAKRRNTATGASAASVSLAVSRSSTLSGLDATYSSVEDLTLDLDPSAPTPSLGMDPLDAPPGGPNSSPLLLSCPHFHNETGGHGERNVSFLSSSAERGGEGGAGDLARGSLRRSNASVSVVEVPIEQQVTRMDRLKLCSIEHVDLGARYYRDYFHGKEHSNYFGTDDKLGPVAVSIRREKLDDTKDLKDQYQYRVIARTSELVTLRGSILEDAVTSTGRHGTVRGLPLKEVLEQVVPELSVSCLRLALSTPKVTEQLLKLDEQGLSQKHKVGVLLCRAGQSTEEEMYNNEEATPAFSAFMDLLGEQVCLRGFTNYAAQLDTKTDSTGTHSLYTTYQGYEVMFHVSTMLPYMPNNPQQLLRKRHIGNDIVTLIFQEPGALPFTPQNVRSHFQHVFVIVRVHNPCSDDTCYSVAVTRMNDVPSFGPPIPSGVTFRGPEAFRNFLLAKVINAESAAHKSEKFHTMATRTRQEYLRDLAENCVSSTPLDSTGKLNNLISLASKKRERARAREGAELGAAGAVAWRVLAQDFSGGGSEISCALGVSAEYILLADCNTKEVVFNCFCVDVIGWTPERLALKIFYGRGDHIAVRVPEGFAQDIREVVQRLKALTVGCETADMTLRRNGLGQLGFHVSLDGTVAEVEEYGFAWQAGLRQGSRLVEICKVAAVTLTHEQMIDLLRTSVTVKVVIIPPYEEGGPRRSVCARLSVSTVLSHARCDKLLLYLTYIPALCVFRQVDVNSKNVFGQPRLRASLRDLRSPRRSHKSTVEDDLKKLIIMDNPGEIPQRDMSPRRTLQRTFSDESLCSGRRDASYASTAPLFDQGTPSDLLFTSTLPTRRHAHSASHMPNKKGEWGHSLMSLPSHFPVSVPPLRRLDPGLIPLPDTACGLEWASLVNAAKAYEGECEYSVCVCVQISGPLPPQTLSQKDEVPNDLSGRLYSLEVMLKRLNTDLEKVPFTPERHLDYMLI</sequence>
<dbReference type="Ensembl" id="ENSOKIT00005022234.1">
    <property type="protein sequence ID" value="ENSOKIP00005020897.1"/>
    <property type="gene ID" value="ENSOKIG00005009109.1"/>
</dbReference>
<feature type="region of interest" description="Disordered" evidence="4">
    <location>
        <begin position="124"/>
        <end position="169"/>
    </location>
</feature>
<protein>
    <submittedName>
        <fullName evidence="7">Signal induced proliferation associated 1 like 3</fullName>
    </submittedName>
</protein>
<feature type="compositionally biased region" description="Basic and acidic residues" evidence="4">
    <location>
        <begin position="275"/>
        <end position="284"/>
    </location>
</feature>
<feature type="domain" description="Rap-GAP" evidence="5">
    <location>
        <begin position="585"/>
        <end position="802"/>
    </location>
</feature>
<accession>A0A8C7DPR8</accession>
<dbReference type="SUPFAM" id="SSF111347">
    <property type="entry name" value="Rap/Ran-GAP"/>
    <property type="match status" value="1"/>
</dbReference>
<dbReference type="Pfam" id="PF11881">
    <property type="entry name" value="SPAR_C"/>
    <property type="match status" value="1"/>
</dbReference>
<organism evidence="7 8">
    <name type="scientific">Oncorhynchus kisutch</name>
    <name type="common">Coho salmon</name>
    <name type="synonym">Salmo kisutch</name>
    <dbReference type="NCBI Taxonomy" id="8019"/>
    <lineage>
        <taxon>Eukaryota</taxon>
        <taxon>Metazoa</taxon>
        <taxon>Chordata</taxon>
        <taxon>Craniata</taxon>
        <taxon>Vertebrata</taxon>
        <taxon>Euteleostomi</taxon>
        <taxon>Actinopterygii</taxon>
        <taxon>Neopterygii</taxon>
        <taxon>Teleostei</taxon>
        <taxon>Protacanthopterygii</taxon>
        <taxon>Salmoniformes</taxon>
        <taxon>Salmonidae</taxon>
        <taxon>Salmoninae</taxon>
        <taxon>Oncorhynchus</taxon>
    </lineage>
</organism>
<feature type="region of interest" description="Disordered" evidence="4">
    <location>
        <begin position="1"/>
        <end position="27"/>
    </location>
</feature>
<keyword evidence="2" id="KW-0597">Phosphoprotein</keyword>
<dbReference type="GO" id="GO:0003382">
    <property type="term" value="P:epithelial cell morphogenesis"/>
    <property type="evidence" value="ECO:0007669"/>
    <property type="project" value="TreeGrafter"/>
</dbReference>
<evidence type="ECO:0000313" key="8">
    <source>
        <dbReference type="Proteomes" id="UP000694557"/>
    </source>
</evidence>
<feature type="region of interest" description="Disordered" evidence="4">
    <location>
        <begin position="216"/>
        <end position="298"/>
    </location>
</feature>
<dbReference type="Gene3D" id="6.10.140.210">
    <property type="match status" value="1"/>
</dbReference>
<dbReference type="Pfam" id="PF02145">
    <property type="entry name" value="Rap_GAP"/>
    <property type="match status" value="1"/>
</dbReference>
<reference evidence="7" key="1">
    <citation type="submission" date="2025-08" db="UniProtKB">
        <authorList>
            <consortium name="Ensembl"/>
        </authorList>
    </citation>
    <scope>IDENTIFICATION</scope>
</reference>
<feature type="domain" description="PDZ" evidence="6">
    <location>
        <begin position="942"/>
        <end position="1006"/>
    </location>
</feature>
<dbReference type="GO" id="GO:0005794">
    <property type="term" value="C:Golgi apparatus"/>
    <property type="evidence" value="ECO:0007669"/>
    <property type="project" value="TreeGrafter"/>
</dbReference>
<evidence type="ECO:0000259" key="6">
    <source>
        <dbReference type="PROSITE" id="PS50106"/>
    </source>
</evidence>